<evidence type="ECO:0000313" key="1">
    <source>
        <dbReference type="EMBL" id="KUI60234.1"/>
    </source>
</evidence>
<dbReference type="AlphaFoldDB" id="A0A194V8L8"/>
<reference evidence="2" key="1">
    <citation type="submission" date="2014-12" db="EMBL/GenBank/DDBJ databases">
        <title>Genome Sequence of Valsa Canker Pathogens Uncovers a Specific Adaption of Colonization on Woody Bark.</title>
        <authorList>
            <person name="Yin Z."/>
            <person name="Liu H."/>
            <person name="Gao X."/>
            <person name="Li Z."/>
            <person name="Song N."/>
            <person name="Ke X."/>
            <person name="Dai Q."/>
            <person name="Wu Y."/>
            <person name="Sun Y."/>
            <person name="Xu J.-R."/>
            <person name="Kang Z.K."/>
            <person name="Wang L."/>
            <person name="Huang L."/>
        </authorList>
    </citation>
    <scope>NUCLEOTIDE SEQUENCE [LARGE SCALE GENOMIC DNA]</scope>
    <source>
        <strain evidence="2">SXYL134</strain>
    </source>
</reference>
<accession>A0A194V8L8</accession>
<gene>
    <name evidence="1" type="ORF">VP1G_11215</name>
</gene>
<name>A0A194V8L8_CYTMA</name>
<dbReference type="Proteomes" id="UP000078576">
    <property type="component" value="Unassembled WGS sequence"/>
</dbReference>
<keyword evidence="2" id="KW-1185">Reference proteome</keyword>
<dbReference type="EMBL" id="KN714746">
    <property type="protein sequence ID" value="KUI60234.1"/>
    <property type="molecule type" value="Genomic_DNA"/>
</dbReference>
<sequence>MLSPACVFISPFRNFLSGNGHSTTEYHKSLHGGTQIDPLEFCLMVVHVDLVATCVLSWSGEEAHHNPINSETGAGLGTLKSRRRPGEFDFVASGRQALARRADTGRAYGVHRVTNHMKHFAYPVSLAISQF</sequence>
<organism evidence="1 2">
    <name type="scientific">Cytospora mali</name>
    <name type="common">Apple Valsa canker fungus</name>
    <name type="synonym">Valsa mali</name>
    <dbReference type="NCBI Taxonomy" id="578113"/>
    <lineage>
        <taxon>Eukaryota</taxon>
        <taxon>Fungi</taxon>
        <taxon>Dikarya</taxon>
        <taxon>Ascomycota</taxon>
        <taxon>Pezizomycotina</taxon>
        <taxon>Sordariomycetes</taxon>
        <taxon>Sordariomycetidae</taxon>
        <taxon>Diaporthales</taxon>
        <taxon>Cytosporaceae</taxon>
        <taxon>Cytospora</taxon>
    </lineage>
</organism>
<evidence type="ECO:0000313" key="2">
    <source>
        <dbReference type="Proteomes" id="UP000078576"/>
    </source>
</evidence>
<protein>
    <submittedName>
        <fullName evidence="1">Uncharacterized protein</fullName>
    </submittedName>
</protein>
<proteinExistence type="predicted"/>